<evidence type="ECO:0000313" key="2">
    <source>
        <dbReference type="EMBL" id="CAD8082776.1"/>
    </source>
</evidence>
<evidence type="ECO:0000313" key="3">
    <source>
        <dbReference type="Proteomes" id="UP000688137"/>
    </source>
</evidence>
<dbReference type="GO" id="GO:0005524">
    <property type="term" value="F:ATP binding"/>
    <property type="evidence" value="ECO:0007669"/>
    <property type="project" value="InterPro"/>
</dbReference>
<dbReference type="PANTHER" id="PTHR24361">
    <property type="entry name" value="MITOGEN-ACTIVATED KINASE KINASE KINASE"/>
    <property type="match status" value="1"/>
</dbReference>
<protein>
    <recommendedName>
        <fullName evidence="1">Protein kinase domain-containing protein</fullName>
    </recommendedName>
</protein>
<dbReference type="InterPro" id="IPR053235">
    <property type="entry name" value="Ser_Thr_kinase"/>
</dbReference>
<dbReference type="GO" id="GO:0004674">
    <property type="term" value="F:protein serine/threonine kinase activity"/>
    <property type="evidence" value="ECO:0007669"/>
    <property type="project" value="TreeGrafter"/>
</dbReference>
<accession>A0A8S1MZB4</accession>
<dbReference type="Pfam" id="PF00069">
    <property type="entry name" value="Pkinase"/>
    <property type="match status" value="1"/>
</dbReference>
<gene>
    <name evidence="2" type="ORF">PPRIM_AZ9-3.1.T0680154</name>
</gene>
<feature type="domain" description="Protein kinase" evidence="1">
    <location>
        <begin position="1"/>
        <end position="282"/>
    </location>
</feature>
<dbReference type="InterPro" id="IPR000719">
    <property type="entry name" value="Prot_kinase_dom"/>
</dbReference>
<name>A0A8S1MZB4_PARPR</name>
<dbReference type="Proteomes" id="UP000688137">
    <property type="component" value="Unassembled WGS sequence"/>
</dbReference>
<keyword evidence="3" id="KW-1185">Reference proteome</keyword>
<dbReference type="OMA" id="NEFFMSP"/>
<sequence>MATKQQPIIIEEGYAYTKTYIANLKCQDNSSYVLGYINYNTPQQQPCAVKINDLNQEETRNTAQREKDVLMRVSHKNIAQTYKIIEKDNKMYIFKEYDEQITLKTILTKFKNSSVDERDVLNLAIQLIHCLNYMESQSLTNRDLNPANILFNKEKVYKIFDFGSSKIIEDDNKQILQSMAVGFNEFFMSPQMLGIDDQEINYYKSDIWSLGMILYYFGENQYPWRKDIQNNDLDEEIEKMKDRPLVFQRIKNTQLQNLIRKMLTYDQDKRPYAKQLFEDKYIQSQLAQQNPQEAKLELLSGVVQKLNGMRKKYELDETYEELIFNLIIRFFTENKKFINKGSQIYQSYHNLLDYQMFNKKELWLNFKIQYNTKRQLMNYVYEYKRQSKLNSYQQQELLLLLQTIDCQKTFPDNTQQLIEIVEKQYLVD</sequence>
<dbReference type="PANTHER" id="PTHR24361:SF613">
    <property type="entry name" value="NUCLEAR RECEPTOR-BINDING PROTEIN-RELATED"/>
    <property type="match status" value="1"/>
</dbReference>
<evidence type="ECO:0000259" key="1">
    <source>
        <dbReference type="PROSITE" id="PS50011"/>
    </source>
</evidence>
<dbReference type="PROSITE" id="PS50011">
    <property type="entry name" value="PROTEIN_KINASE_DOM"/>
    <property type="match status" value="1"/>
</dbReference>
<dbReference type="EMBL" id="CAJJDM010000071">
    <property type="protein sequence ID" value="CAD8082776.1"/>
    <property type="molecule type" value="Genomic_DNA"/>
</dbReference>
<reference evidence="2" key="1">
    <citation type="submission" date="2021-01" db="EMBL/GenBank/DDBJ databases">
        <authorList>
            <consortium name="Genoscope - CEA"/>
            <person name="William W."/>
        </authorList>
    </citation>
    <scope>NUCLEOTIDE SEQUENCE</scope>
</reference>
<dbReference type="CDD" id="cd00180">
    <property type="entry name" value="PKc"/>
    <property type="match status" value="1"/>
</dbReference>
<proteinExistence type="predicted"/>
<organism evidence="2 3">
    <name type="scientific">Paramecium primaurelia</name>
    <dbReference type="NCBI Taxonomy" id="5886"/>
    <lineage>
        <taxon>Eukaryota</taxon>
        <taxon>Sar</taxon>
        <taxon>Alveolata</taxon>
        <taxon>Ciliophora</taxon>
        <taxon>Intramacronucleata</taxon>
        <taxon>Oligohymenophorea</taxon>
        <taxon>Peniculida</taxon>
        <taxon>Parameciidae</taxon>
        <taxon>Paramecium</taxon>
    </lineage>
</organism>
<dbReference type="GO" id="GO:0005737">
    <property type="term" value="C:cytoplasm"/>
    <property type="evidence" value="ECO:0007669"/>
    <property type="project" value="TreeGrafter"/>
</dbReference>
<comment type="caution">
    <text evidence="2">The sequence shown here is derived from an EMBL/GenBank/DDBJ whole genome shotgun (WGS) entry which is preliminary data.</text>
</comment>
<dbReference type="AlphaFoldDB" id="A0A8S1MZB4"/>